<evidence type="ECO:0000256" key="2">
    <source>
        <dbReference type="SAM" id="SignalP"/>
    </source>
</evidence>
<feature type="compositionally biased region" description="Basic and acidic residues" evidence="1">
    <location>
        <begin position="793"/>
        <end position="803"/>
    </location>
</feature>
<dbReference type="OrthoDB" id="2498589at2759"/>
<comment type="caution">
    <text evidence="3">The sequence shown here is derived from an EMBL/GenBank/DDBJ whole genome shotgun (WGS) entry which is preliminary data.</text>
</comment>
<feature type="compositionally biased region" description="Basic and acidic residues" evidence="1">
    <location>
        <begin position="385"/>
        <end position="395"/>
    </location>
</feature>
<feature type="region of interest" description="Disordered" evidence="1">
    <location>
        <begin position="184"/>
        <end position="217"/>
    </location>
</feature>
<sequence length="820" mass="89442">MAGWPLLTNGQLFSLLMLAQFMIHFTIEGAPVHPPPVSAAGNSVFPECYSVVQTAQPALYSVLTPNVVPVAYAVHWSQEFHPGTLITNHLVPNTQQTPPHNIDPGSALRSDAIPYEPQEPKKQIYKKQDPARVKNAVAQKTRASGQVNARTASRAFVPVGRSPVGNVPSALGVKTNLPVPVSSSKVAPLTDGERSEKMSKESCFPSPRNIEQSGIEKQSEPPIYATQKRTEQNEFCQILAQAGILLPETKIQHTHDSVLREEKDATTRIHNYGILNQNSANIPPRADLNSVHDTAETKPNSAKKNVREYGMESPVGLPTASVAVLPSTQRDDFKDVVGASKEIKSEDLKKPETSLEKTAGVPQSPRADALPSTATVELDVIPSSDTHRLKDDVHGPKSSLNIMRDQKISSASLKSGGDVLSPVSVGKIPAASAQRKSSSDVKTSDSTTNRKGIPQSKREEVLSSSNTIRDQNIEVGKKRSPDSSIMQTPTKPTAKGGDEGVGGDLATPRAEDRNKIAPKINLKSPTLNPVENEIRLATPVESYKSTLLKNFSPSDVGDRAEGMKESVEQMGPSLPAHAISDSERKPTKKNLNDPVYLKNDEAKNGTPLTFKNPSDSVPRTVQPSDQLSASTETTSRISKGNNVFKETPMISGTNKFGSDVGVMISKKKAQLNHSHSKKFPWEILNSDLESHTDSTFSDSENFTEEVPADENSSPEKLKEEPQNDSQYDTKDSQEVEIMEKESRPRKSSGERKKKSKKLKKAQPETVKNTWGSTKDDEENVGKRNGKSQMTNPEKLKKGYEEKQGIGSRQVASEVSPYKEF</sequence>
<dbReference type="AlphaFoldDB" id="A0A2N5SQA1"/>
<feature type="region of interest" description="Disordered" evidence="1">
    <location>
        <begin position="549"/>
        <end position="656"/>
    </location>
</feature>
<feature type="region of interest" description="Disordered" evidence="1">
    <location>
        <begin position="92"/>
        <end position="115"/>
    </location>
</feature>
<protein>
    <submittedName>
        <fullName evidence="3">Uncharacterized protein</fullName>
    </submittedName>
</protein>
<feature type="compositionally biased region" description="Basic residues" evidence="1">
    <location>
        <begin position="751"/>
        <end position="760"/>
    </location>
</feature>
<feature type="compositionally biased region" description="Basic and acidic residues" evidence="1">
    <location>
        <begin position="191"/>
        <end position="200"/>
    </location>
</feature>
<evidence type="ECO:0000256" key="1">
    <source>
        <dbReference type="SAM" id="MobiDB-lite"/>
    </source>
</evidence>
<organism evidence="3 4">
    <name type="scientific">Puccinia coronata f. sp. avenae</name>
    <dbReference type="NCBI Taxonomy" id="200324"/>
    <lineage>
        <taxon>Eukaryota</taxon>
        <taxon>Fungi</taxon>
        <taxon>Dikarya</taxon>
        <taxon>Basidiomycota</taxon>
        <taxon>Pucciniomycotina</taxon>
        <taxon>Pucciniomycetes</taxon>
        <taxon>Pucciniales</taxon>
        <taxon>Pucciniaceae</taxon>
        <taxon>Puccinia</taxon>
    </lineage>
</organism>
<evidence type="ECO:0000313" key="3">
    <source>
        <dbReference type="EMBL" id="PLW15390.1"/>
    </source>
</evidence>
<dbReference type="EMBL" id="PGCJ01000897">
    <property type="protein sequence ID" value="PLW15390.1"/>
    <property type="molecule type" value="Genomic_DNA"/>
</dbReference>
<feature type="compositionally biased region" description="Basic and acidic residues" evidence="1">
    <location>
        <begin position="471"/>
        <end position="481"/>
    </location>
</feature>
<dbReference type="Proteomes" id="UP000235388">
    <property type="component" value="Unassembled WGS sequence"/>
</dbReference>
<feature type="region of interest" description="Disordered" evidence="1">
    <location>
        <begin position="690"/>
        <end position="820"/>
    </location>
</feature>
<accession>A0A2N5SQA1</accession>
<feature type="signal peptide" evidence="2">
    <location>
        <begin position="1"/>
        <end position="29"/>
    </location>
</feature>
<keyword evidence="4" id="KW-1185">Reference proteome</keyword>
<feature type="chain" id="PRO_5014756304" evidence="2">
    <location>
        <begin position="30"/>
        <end position="820"/>
    </location>
</feature>
<feature type="compositionally biased region" description="Basic and acidic residues" evidence="1">
    <location>
        <begin position="556"/>
        <end position="567"/>
    </location>
</feature>
<feature type="compositionally biased region" description="Basic and acidic residues" evidence="1">
    <location>
        <begin position="344"/>
        <end position="355"/>
    </location>
</feature>
<feature type="compositionally biased region" description="Basic and acidic residues" evidence="1">
    <location>
        <begin position="713"/>
        <end position="750"/>
    </location>
</feature>
<feature type="compositionally biased region" description="Polar residues" evidence="1">
    <location>
        <begin position="606"/>
        <end position="641"/>
    </location>
</feature>
<reference evidence="3 4" key="1">
    <citation type="submission" date="2017-11" db="EMBL/GenBank/DDBJ databases">
        <title>De novo assembly and phasing of dikaryotic genomes from two isolates of Puccinia coronata f. sp. avenae, the causal agent of oat crown rust.</title>
        <authorList>
            <person name="Miller M.E."/>
            <person name="Zhang Y."/>
            <person name="Omidvar V."/>
            <person name="Sperschneider J."/>
            <person name="Schwessinger B."/>
            <person name="Raley C."/>
            <person name="Palmer J.M."/>
            <person name="Garnica D."/>
            <person name="Upadhyaya N."/>
            <person name="Rathjen J."/>
            <person name="Taylor J.M."/>
            <person name="Park R.F."/>
            <person name="Dodds P.N."/>
            <person name="Hirsch C.D."/>
            <person name="Kianian S.F."/>
            <person name="Figueroa M."/>
        </authorList>
    </citation>
    <scope>NUCLEOTIDE SEQUENCE [LARGE SCALE GENOMIC DNA]</scope>
    <source>
        <strain evidence="3">12NC29</strain>
    </source>
</reference>
<feature type="compositionally biased region" description="Polar residues" evidence="1">
    <location>
        <begin position="482"/>
        <end position="491"/>
    </location>
</feature>
<gene>
    <name evidence="3" type="ORF">PCANC_20480</name>
</gene>
<evidence type="ECO:0000313" key="4">
    <source>
        <dbReference type="Proteomes" id="UP000235388"/>
    </source>
</evidence>
<name>A0A2N5SQA1_9BASI</name>
<feature type="region of interest" description="Disordered" evidence="1">
    <location>
        <begin position="344"/>
        <end position="525"/>
    </location>
</feature>
<proteinExistence type="predicted"/>
<keyword evidence="2" id="KW-0732">Signal</keyword>